<dbReference type="OrthoDB" id="10264538at2759"/>
<keyword evidence="2 4" id="KW-0689">Ribosomal protein</keyword>
<dbReference type="PANTHER" id="PTHR11722">
    <property type="entry name" value="60S RIBOSOMAL PROTEIN L13"/>
    <property type="match status" value="1"/>
</dbReference>
<protein>
    <recommendedName>
        <fullName evidence="4">60S ribosomal protein L13</fullName>
    </recommendedName>
</protein>
<dbReference type="Proteomes" id="UP001055712">
    <property type="component" value="Unassembled WGS sequence"/>
</dbReference>
<gene>
    <name evidence="6" type="ORF">D9Q98_004223</name>
</gene>
<keyword evidence="3 4" id="KW-0687">Ribonucleoprotein</keyword>
<sequence length="207" mass="22934">MVNNQISSIRKYRKKWQEKVVTWFNQPARKQRRRAARADKAARVAPRPVAGLLRPIVAGMTVKYNSKKRAGRGFTFEELKEAGIPIKLAPTIGIAVDHRRHNHSLESLQENATRLKAYKANLAVFPRRAGKPKAGDASAEQLQTAQQLKGKLLPGSKAAAAVEKVAVTADMKKESAYGVLRLERMNARMQGTRDKRAKEAEAAAKDA</sequence>
<comment type="caution">
    <text evidence="6">The sequence shown here is derived from an EMBL/GenBank/DDBJ whole genome shotgun (WGS) entry which is preliminary data.</text>
</comment>
<evidence type="ECO:0000256" key="1">
    <source>
        <dbReference type="ARBA" id="ARBA00005640"/>
    </source>
</evidence>
<reference evidence="6" key="1">
    <citation type="journal article" date="2019" name="Plant J.">
        <title>Chlorella vulgaris genome assembly and annotation reveals the molecular basis for metabolic acclimation to high light conditions.</title>
        <authorList>
            <person name="Cecchin M."/>
            <person name="Marcolungo L."/>
            <person name="Rossato M."/>
            <person name="Girolomoni L."/>
            <person name="Cosentino E."/>
            <person name="Cuine S."/>
            <person name="Li-Beisson Y."/>
            <person name="Delledonne M."/>
            <person name="Ballottari M."/>
        </authorList>
    </citation>
    <scope>NUCLEOTIDE SEQUENCE</scope>
    <source>
        <strain evidence="6">211/11P</strain>
    </source>
</reference>
<dbReference type="PANTHER" id="PTHR11722:SF0">
    <property type="entry name" value="LARGE RIBOSOMAL SUBUNIT PROTEIN EL13"/>
    <property type="match status" value="1"/>
</dbReference>
<evidence type="ECO:0000256" key="3">
    <source>
        <dbReference type="ARBA" id="ARBA00023274"/>
    </source>
</evidence>
<dbReference type="AlphaFoldDB" id="A0A9D4TRH0"/>
<dbReference type="InterPro" id="IPR018256">
    <property type="entry name" value="Ribosomal_eL13_CS"/>
</dbReference>
<organism evidence="6 7">
    <name type="scientific">Chlorella vulgaris</name>
    <name type="common">Green alga</name>
    <dbReference type="NCBI Taxonomy" id="3077"/>
    <lineage>
        <taxon>Eukaryota</taxon>
        <taxon>Viridiplantae</taxon>
        <taxon>Chlorophyta</taxon>
        <taxon>core chlorophytes</taxon>
        <taxon>Trebouxiophyceae</taxon>
        <taxon>Chlorellales</taxon>
        <taxon>Chlorellaceae</taxon>
        <taxon>Chlorella clade</taxon>
        <taxon>Chlorella</taxon>
    </lineage>
</organism>
<evidence type="ECO:0000256" key="5">
    <source>
        <dbReference type="SAM" id="MobiDB-lite"/>
    </source>
</evidence>
<dbReference type="PROSITE" id="PS01104">
    <property type="entry name" value="RIBOSOMAL_L13E"/>
    <property type="match status" value="1"/>
</dbReference>
<dbReference type="HAMAP" id="MF_00499">
    <property type="entry name" value="Ribosomal_eL13"/>
    <property type="match status" value="1"/>
</dbReference>
<feature type="region of interest" description="Disordered" evidence="5">
    <location>
        <begin position="188"/>
        <end position="207"/>
    </location>
</feature>
<evidence type="ECO:0000313" key="6">
    <source>
        <dbReference type="EMBL" id="KAI3432680.1"/>
    </source>
</evidence>
<reference evidence="6" key="2">
    <citation type="submission" date="2020-11" db="EMBL/GenBank/DDBJ databases">
        <authorList>
            <person name="Cecchin M."/>
            <person name="Marcolungo L."/>
            <person name="Rossato M."/>
            <person name="Girolomoni L."/>
            <person name="Cosentino E."/>
            <person name="Cuine S."/>
            <person name="Li-Beisson Y."/>
            <person name="Delledonne M."/>
            <person name="Ballottari M."/>
        </authorList>
    </citation>
    <scope>NUCLEOTIDE SEQUENCE</scope>
    <source>
        <strain evidence="6">211/11P</strain>
        <tissue evidence="6">Whole cell</tissue>
    </source>
</reference>
<comment type="similarity">
    <text evidence="1 4">Belongs to the eukaryotic ribosomal protein eL13 family.</text>
</comment>
<evidence type="ECO:0000313" key="7">
    <source>
        <dbReference type="Proteomes" id="UP001055712"/>
    </source>
</evidence>
<evidence type="ECO:0000256" key="4">
    <source>
        <dbReference type="RuleBase" id="RU000572"/>
    </source>
</evidence>
<proteinExistence type="inferred from homology"/>
<dbReference type="GO" id="GO:0003735">
    <property type="term" value="F:structural constituent of ribosome"/>
    <property type="evidence" value="ECO:0007669"/>
    <property type="project" value="InterPro"/>
</dbReference>
<evidence type="ECO:0000256" key="2">
    <source>
        <dbReference type="ARBA" id="ARBA00022980"/>
    </source>
</evidence>
<accession>A0A9D4TRH0</accession>
<keyword evidence="7" id="KW-1185">Reference proteome</keyword>
<dbReference type="EMBL" id="SIDB01000005">
    <property type="protein sequence ID" value="KAI3432680.1"/>
    <property type="molecule type" value="Genomic_DNA"/>
</dbReference>
<dbReference type="InterPro" id="IPR001380">
    <property type="entry name" value="Ribosomal_eL13"/>
</dbReference>
<dbReference type="GO" id="GO:0003723">
    <property type="term" value="F:RNA binding"/>
    <property type="evidence" value="ECO:0007669"/>
    <property type="project" value="TreeGrafter"/>
</dbReference>
<dbReference type="GO" id="GO:0006412">
    <property type="term" value="P:translation"/>
    <property type="evidence" value="ECO:0007669"/>
    <property type="project" value="InterPro"/>
</dbReference>
<dbReference type="Gene3D" id="1.20.5.110">
    <property type="match status" value="1"/>
</dbReference>
<dbReference type="GO" id="GO:0022625">
    <property type="term" value="C:cytosolic large ribosomal subunit"/>
    <property type="evidence" value="ECO:0007669"/>
    <property type="project" value="TreeGrafter"/>
</dbReference>
<name>A0A9D4TRH0_CHLVU</name>
<dbReference type="Pfam" id="PF01294">
    <property type="entry name" value="Ribosomal_L13e"/>
    <property type="match status" value="1"/>
</dbReference>